<protein>
    <submittedName>
        <fullName evidence="3">Uncharacterized protein</fullName>
    </submittedName>
</protein>
<dbReference type="EMBL" id="BGPR01237259">
    <property type="protein sequence ID" value="GBL97166.1"/>
    <property type="molecule type" value="Genomic_DNA"/>
</dbReference>
<name>A0A4Y2C0B5_ARAVE</name>
<evidence type="ECO:0000313" key="1">
    <source>
        <dbReference type="EMBL" id="GBL96934.1"/>
    </source>
</evidence>
<evidence type="ECO:0000313" key="3">
    <source>
        <dbReference type="EMBL" id="GBL97175.1"/>
    </source>
</evidence>
<reference evidence="3 4" key="1">
    <citation type="journal article" date="2019" name="Sci. Rep.">
        <title>Orb-weaving spider Araneus ventricosus genome elucidates the spidroin gene catalogue.</title>
        <authorList>
            <person name="Kono N."/>
            <person name="Nakamura H."/>
            <person name="Ohtoshi R."/>
            <person name="Moran D.A.P."/>
            <person name="Shinohara A."/>
            <person name="Yoshida Y."/>
            <person name="Fujiwara M."/>
            <person name="Mori M."/>
            <person name="Tomita M."/>
            <person name="Arakawa K."/>
        </authorList>
    </citation>
    <scope>NUCLEOTIDE SEQUENCE [LARGE SCALE GENOMIC DNA]</scope>
</reference>
<proteinExistence type="predicted"/>
<dbReference type="AlphaFoldDB" id="A0A4Y2C0B5"/>
<dbReference type="EMBL" id="BGPR01237188">
    <property type="protein sequence ID" value="GBL96934.1"/>
    <property type="molecule type" value="Genomic_DNA"/>
</dbReference>
<dbReference type="EMBL" id="BGPR01237261">
    <property type="protein sequence ID" value="GBL97175.1"/>
    <property type="molecule type" value="Genomic_DNA"/>
</dbReference>
<comment type="caution">
    <text evidence="3">The sequence shown here is derived from an EMBL/GenBank/DDBJ whole genome shotgun (WGS) entry which is preliminary data.</text>
</comment>
<organism evidence="3 4">
    <name type="scientific">Araneus ventricosus</name>
    <name type="common">Orbweaver spider</name>
    <name type="synonym">Epeira ventricosa</name>
    <dbReference type="NCBI Taxonomy" id="182803"/>
    <lineage>
        <taxon>Eukaryota</taxon>
        <taxon>Metazoa</taxon>
        <taxon>Ecdysozoa</taxon>
        <taxon>Arthropoda</taxon>
        <taxon>Chelicerata</taxon>
        <taxon>Arachnida</taxon>
        <taxon>Araneae</taxon>
        <taxon>Araneomorphae</taxon>
        <taxon>Entelegynae</taxon>
        <taxon>Araneoidea</taxon>
        <taxon>Araneidae</taxon>
        <taxon>Araneus</taxon>
    </lineage>
</organism>
<keyword evidence="4" id="KW-1185">Reference proteome</keyword>
<accession>A0A4Y2C0B5</accession>
<feature type="non-terminal residue" evidence="3">
    <location>
        <position position="45"/>
    </location>
</feature>
<evidence type="ECO:0000313" key="4">
    <source>
        <dbReference type="Proteomes" id="UP000499080"/>
    </source>
</evidence>
<sequence>MNPSVRKGHVQALPHNPEEMCWLTIIARGFAGTFHAKSGSTCRKT</sequence>
<gene>
    <name evidence="1" type="ORF">AVEN_102827_1</name>
    <name evidence="2" type="ORF">AVEN_177894_1</name>
    <name evidence="3" type="ORF">AVEN_188066_1</name>
</gene>
<dbReference type="Proteomes" id="UP000499080">
    <property type="component" value="Unassembled WGS sequence"/>
</dbReference>
<evidence type="ECO:0000313" key="2">
    <source>
        <dbReference type="EMBL" id="GBL97166.1"/>
    </source>
</evidence>